<feature type="transmembrane region" description="Helical" evidence="1">
    <location>
        <begin position="92"/>
        <end position="109"/>
    </location>
</feature>
<feature type="transmembrane region" description="Helical" evidence="1">
    <location>
        <begin position="121"/>
        <end position="147"/>
    </location>
</feature>
<sequence length="732" mass="82104">MRVCVTAGGELIADQYAKPLPWIGLYIATASLLCAAAMAFDAYCGFRRLKLWFPCRLFSLHATTLTVLAVATKMPLDVNTSMPRAIDQLTKLSGMVLLCTAMGNLMPSLGAMNESEILPNVVALTIMVVTALANIWIQIGTGVIYAFLPEHAVVMVLMMVLLLIFVSTALPVPITKDLQEKLYDCKYWPISFDPAGSDALAKLQMSVKKYWLITHTCRQYVPGWSATCTASGAFCLLAAAVFVEALLRGLVWESRLRLCRGTSDYGWSSSVVLSAQAAGILLGTVAPACRWFNAVRFWSTDGRGWSWKAEFRVEDYWVQRLKDWKAAPLQFQTGGGKGGRRWRRIAHRLKDAVMSSLIWVQKGVVTGSKLLRLVSVLPLSLVDRGGLLMNSSSLQQENVELKEYVLYFEGEEDLVRLITRSARKDAENWIEKGRRRAPATMLELIKKHSSFKDGFKEVGRIDNKRIRSQVPVEPPSCWALPLVTLAGLAVALPGIDQESVESLLCGVGEGLRYVRLIEKNLDQMGLVNMRKAADLIWHDVEFYDRWLGQDLHSVVPGEERNGRKVIEKLQEIAEERLQDFLAENHHDPETNDKGDPLEWPEKVLAAHCMDRVCRTILLDYDCKHQADDQRLFSRLQRVIADILGACLTNLSVAVFMECFCNKGEVREKSVKEAAHILGEAEEVLTLLGRPEVARLFPEERRYIHDWRKEGESGCSNLPSTLNMAYFTSPSYV</sequence>
<feature type="transmembrane region" description="Helical" evidence="1">
    <location>
        <begin position="267"/>
        <end position="289"/>
    </location>
</feature>
<keyword evidence="3" id="KW-1185">Reference proteome</keyword>
<feature type="transmembrane region" description="Helical" evidence="1">
    <location>
        <begin position="153"/>
        <end position="172"/>
    </location>
</feature>
<evidence type="ECO:0000256" key="1">
    <source>
        <dbReference type="SAM" id="Phobius"/>
    </source>
</evidence>
<name>A0A7I8L0K2_SPIIN</name>
<feature type="transmembrane region" description="Helical" evidence="1">
    <location>
        <begin position="51"/>
        <end position="72"/>
    </location>
</feature>
<keyword evidence="1" id="KW-1133">Transmembrane helix</keyword>
<dbReference type="PANTHER" id="PTHR35307">
    <property type="entry name" value="PROTEIN, PUTATIVE-RELATED"/>
    <property type="match status" value="1"/>
</dbReference>
<keyword evidence="1" id="KW-0472">Membrane</keyword>
<organism evidence="2 3">
    <name type="scientific">Spirodela intermedia</name>
    <name type="common">Intermediate duckweed</name>
    <dbReference type="NCBI Taxonomy" id="51605"/>
    <lineage>
        <taxon>Eukaryota</taxon>
        <taxon>Viridiplantae</taxon>
        <taxon>Streptophyta</taxon>
        <taxon>Embryophyta</taxon>
        <taxon>Tracheophyta</taxon>
        <taxon>Spermatophyta</taxon>
        <taxon>Magnoliopsida</taxon>
        <taxon>Liliopsida</taxon>
        <taxon>Araceae</taxon>
        <taxon>Lemnoideae</taxon>
        <taxon>Spirodela</taxon>
    </lineage>
</organism>
<proteinExistence type="predicted"/>
<dbReference type="OrthoDB" id="1915303at2759"/>
<dbReference type="PANTHER" id="PTHR35307:SF3">
    <property type="entry name" value="DUF4220 DOMAIN-CONTAINING PROTEIN"/>
    <property type="match status" value="1"/>
</dbReference>
<dbReference type="Proteomes" id="UP000663760">
    <property type="component" value="Chromosome 10"/>
</dbReference>
<dbReference type="AlphaFoldDB" id="A0A7I8L0K2"/>
<reference evidence="2" key="1">
    <citation type="submission" date="2020-02" db="EMBL/GenBank/DDBJ databases">
        <authorList>
            <person name="Scholz U."/>
            <person name="Mascher M."/>
            <person name="Fiebig A."/>
        </authorList>
    </citation>
    <scope>NUCLEOTIDE SEQUENCE</scope>
</reference>
<protein>
    <submittedName>
        <fullName evidence="2">Uncharacterized protein</fullName>
    </submittedName>
</protein>
<accession>A0A7I8L0K2</accession>
<keyword evidence="1" id="KW-0812">Transmembrane</keyword>
<feature type="transmembrane region" description="Helical" evidence="1">
    <location>
        <begin position="23"/>
        <end position="44"/>
    </location>
</feature>
<gene>
    <name evidence="2" type="ORF">SI8410_10014255</name>
</gene>
<dbReference type="EMBL" id="LR746273">
    <property type="protein sequence ID" value="CAA7403577.1"/>
    <property type="molecule type" value="Genomic_DNA"/>
</dbReference>
<feature type="transmembrane region" description="Helical" evidence="1">
    <location>
        <begin position="224"/>
        <end position="247"/>
    </location>
</feature>
<evidence type="ECO:0000313" key="2">
    <source>
        <dbReference type="EMBL" id="CAA7403577.1"/>
    </source>
</evidence>
<evidence type="ECO:0000313" key="3">
    <source>
        <dbReference type="Proteomes" id="UP000663760"/>
    </source>
</evidence>